<keyword evidence="7 9" id="KW-0472">Membrane</keyword>
<dbReference type="GO" id="GO:0008146">
    <property type="term" value="F:sulfotransferase activity"/>
    <property type="evidence" value="ECO:0007669"/>
    <property type="project" value="InterPro"/>
</dbReference>
<protein>
    <recommendedName>
        <fullName evidence="9">Carbohydrate sulfotransferase</fullName>
        <ecNumber evidence="9">2.8.2.-</ecNumber>
    </recommendedName>
</protein>
<sequence>MNDRLERRSSNDSEERESVISRLLGLILSILVDMFFQIVFLNTVKRSILSVLLKNKRFYRAWRQWKGRKAKIQKYIKLFLTTAFILILADAVMCYFKGKCFASKGYELYCRNRYVIGICGGVTKNPRMEEIKDICQNAKDMKPPLQSTFLQVYDDQRIVFCYVPRVATRFWEDFWPRTTISDRHHLQLDNDEDIPPFHKAIGDYTRGQQRARMCSYTKVMFSREPLSRLWSAYNSKFVNPNPYYMATYGTKIVAKYRKHHQYWHPKICGHDITFEEFLRFVADEIRNDTLHHPAWTPQYRLCNPCKAQYDFIGKYETMESDAKKFLIEAGMHIHKAPLYNISNIMEEPPFIDIAHRKKHFPIACHKLDIFMPGRWRYLKNIGLLGSASQAPNLEPYLNKIFYPQIDAEVLNVVRKELQFLGSEADAFVRQRRNQRLDQEISKVPKDLLDMIIELFKYDYKLFNYDPTLL</sequence>
<evidence type="ECO:0000256" key="6">
    <source>
        <dbReference type="ARBA" id="ARBA00023034"/>
    </source>
</evidence>
<keyword evidence="6 9" id="KW-0333">Golgi apparatus</keyword>
<reference evidence="10 11" key="1">
    <citation type="submission" date="2020-08" db="EMBL/GenBank/DDBJ databases">
        <authorList>
            <person name="Hejnol A."/>
        </authorList>
    </citation>
    <scope>NUCLEOTIDE SEQUENCE [LARGE SCALE GENOMIC DNA]</scope>
</reference>
<comment type="similarity">
    <text evidence="2 9">Belongs to the sulfotransferase 2 family.</text>
</comment>
<name>A0A7I8WB60_9ANNE</name>
<dbReference type="InterPro" id="IPR005331">
    <property type="entry name" value="Sulfotransferase"/>
</dbReference>
<dbReference type="GO" id="GO:0000139">
    <property type="term" value="C:Golgi membrane"/>
    <property type="evidence" value="ECO:0007669"/>
    <property type="project" value="UniProtKB-SubCell"/>
</dbReference>
<evidence type="ECO:0000256" key="9">
    <source>
        <dbReference type="RuleBase" id="RU364020"/>
    </source>
</evidence>
<evidence type="ECO:0000256" key="2">
    <source>
        <dbReference type="ARBA" id="ARBA00006339"/>
    </source>
</evidence>
<feature type="transmembrane region" description="Helical" evidence="9">
    <location>
        <begin position="20"/>
        <end position="44"/>
    </location>
</feature>
<keyword evidence="9" id="KW-0119">Carbohydrate metabolism</keyword>
<keyword evidence="11" id="KW-1185">Reference proteome</keyword>
<feature type="transmembrane region" description="Helical" evidence="9">
    <location>
        <begin position="75"/>
        <end position="98"/>
    </location>
</feature>
<keyword evidence="9" id="KW-0735">Signal-anchor</keyword>
<dbReference type="Proteomes" id="UP000549394">
    <property type="component" value="Unassembled WGS sequence"/>
</dbReference>
<evidence type="ECO:0000256" key="7">
    <source>
        <dbReference type="ARBA" id="ARBA00023136"/>
    </source>
</evidence>
<dbReference type="Pfam" id="PF03567">
    <property type="entry name" value="Sulfotransfer_2"/>
    <property type="match status" value="1"/>
</dbReference>
<evidence type="ECO:0000313" key="11">
    <source>
        <dbReference type="Proteomes" id="UP000549394"/>
    </source>
</evidence>
<organism evidence="10 11">
    <name type="scientific">Dimorphilus gyrociliatus</name>
    <dbReference type="NCBI Taxonomy" id="2664684"/>
    <lineage>
        <taxon>Eukaryota</taxon>
        <taxon>Metazoa</taxon>
        <taxon>Spiralia</taxon>
        <taxon>Lophotrochozoa</taxon>
        <taxon>Annelida</taxon>
        <taxon>Polychaeta</taxon>
        <taxon>Polychaeta incertae sedis</taxon>
        <taxon>Dinophilidae</taxon>
        <taxon>Dimorphilus</taxon>
    </lineage>
</organism>
<dbReference type="GO" id="GO:0016051">
    <property type="term" value="P:carbohydrate biosynthetic process"/>
    <property type="evidence" value="ECO:0007669"/>
    <property type="project" value="InterPro"/>
</dbReference>
<accession>A0A7I8WB60</accession>
<proteinExistence type="inferred from homology"/>
<dbReference type="EC" id="2.8.2.-" evidence="9"/>
<comment type="caution">
    <text evidence="10">The sequence shown here is derived from an EMBL/GenBank/DDBJ whole genome shotgun (WGS) entry which is preliminary data.</text>
</comment>
<dbReference type="InterPro" id="IPR018011">
    <property type="entry name" value="Carb_sulfotrans_8-10"/>
</dbReference>
<keyword evidence="5 9" id="KW-1133">Transmembrane helix</keyword>
<dbReference type="PANTHER" id="PTHR12137">
    <property type="entry name" value="CARBOHYDRATE SULFOTRANSFERASE"/>
    <property type="match status" value="1"/>
</dbReference>
<evidence type="ECO:0000256" key="5">
    <source>
        <dbReference type="ARBA" id="ARBA00022989"/>
    </source>
</evidence>
<evidence type="ECO:0000256" key="1">
    <source>
        <dbReference type="ARBA" id="ARBA00004323"/>
    </source>
</evidence>
<gene>
    <name evidence="10" type="ORF">DGYR_LOCUS12755</name>
</gene>
<evidence type="ECO:0000256" key="8">
    <source>
        <dbReference type="ARBA" id="ARBA00023180"/>
    </source>
</evidence>
<keyword evidence="4 9" id="KW-0812">Transmembrane</keyword>
<dbReference type="EMBL" id="CAJFCJ010000026">
    <property type="protein sequence ID" value="CAD5125377.1"/>
    <property type="molecule type" value="Genomic_DNA"/>
</dbReference>
<keyword evidence="8 9" id="KW-0325">Glycoprotein</keyword>
<dbReference type="PANTHER" id="PTHR12137:SF54">
    <property type="entry name" value="CARBOHYDRATE SULFOTRANSFERASE"/>
    <property type="match status" value="1"/>
</dbReference>
<evidence type="ECO:0000256" key="3">
    <source>
        <dbReference type="ARBA" id="ARBA00022679"/>
    </source>
</evidence>
<dbReference type="OrthoDB" id="6380564at2759"/>
<keyword evidence="3 9" id="KW-0808">Transferase</keyword>
<comment type="subcellular location">
    <subcellularLocation>
        <location evidence="1 9">Golgi apparatus membrane</location>
        <topology evidence="1 9">Single-pass type II membrane protein</topology>
    </subcellularLocation>
</comment>
<comment type="caution">
    <text evidence="9">Lacks conserved residue(s) required for the propagation of feature annotation.</text>
</comment>
<evidence type="ECO:0000313" key="10">
    <source>
        <dbReference type="EMBL" id="CAD5125377.1"/>
    </source>
</evidence>
<dbReference type="AlphaFoldDB" id="A0A7I8WB60"/>
<evidence type="ECO:0000256" key="4">
    <source>
        <dbReference type="ARBA" id="ARBA00022692"/>
    </source>
</evidence>